<gene>
    <name evidence="5" type="ORF">EV148_1115</name>
</gene>
<feature type="domain" description="Tyr recombinase" evidence="4">
    <location>
        <begin position="162"/>
        <end position="333"/>
    </location>
</feature>
<keyword evidence="3" id="KW-0233">DNA recombination</keyword>
<evidence type="ECO:0000256" key="2">
    <source>
        <dbReference type="ARBA" id="ARBA00023125"/>
    </source>
</evidence>
<dbReference type="InterPro" id="IPR002104">
    <property type="entry name" value="Integrase_catalytic"/>
</dbReference>
<proteinExistence type="predicted"/>
<dbReference type="GO" id="GO:0015074">
    <property type="term" value="P:DNA integration"/>
    <property type="evidence" value="ECO:0007669"/>
    <property type="project" value="UniProtKB-KW"/>
</dbReference>
<keyword evidence="6" id="KW-1185">Reference proteome</keyword>
<sequence length="334" mass="38545">MASIQERNGRWRAFVRRKGESVSESFLTKSAAKEWARRVESQIDRGEFRSAQASSVTLATVIDDYEKELRASNRRSKTKLSAYRMLRQGLGALSVVALTADDVLTHVRRRRATGTGPATLNMEIGFLDELLTYARMKLPVGNPVADARPMLRRLHLIAKPKERTRRPTALELERLRDYWRFPRGKELPMTAIMDFAIATSMRLGEIVRLRWADIDHEKKLALIRDSKHPTDKIGNDLWIPLLGDSWDILLRQPRGELVFPFHRDAISRAFLRACKACAIDDLHFHDLRHEGASRLFEAGLQIQQVALVTRHRDWKSLKRYTNLKPEALHELLRK</sequence>
<dbReference type="Gene3D" id="1.10.443.10">
    <property type="entry name" value="Intergrase catalytic core"/>
    <property type="match status" value="1"/>
</dbReference>
<dbReference type="InterPro" id="IPR050090">
    <property type="entry name" value="Tyrosine_recombinase_XerCD"/>
</dbReference>
<dbReference type="OrthoDB" id="9057547at2"/>
<dbReference type="RefSeq" id="WP_131999876.1">
    <property type="nucleotide sequence ID" value="NZ_JACGXM010000016.1"/>
</dbReference>
<dbReference type="InterPro" id="IPR011010">
    <property type="entry name" value="DNA_brk_join_enz"/>
</dbReference>
<dbReference type="Proteomes" id="UP000294862">
    <property type="component" value="Unassembled WGS sequence"/>
</dbReference>
<evidence type="ECO:0000256" key="1">
    <source>
        <dbReference type="ARBA" id="ARBA00022908"/>
    </source>
</evidence>
<keyword evidence="2" id="KW-0238">DNA-binding</keyword>
<organism evidence="5 6">
    <name type="scientific">Dokdonella fugitiva</name>
    <dbReference type="NCBI Taxonomy" id="328517"/>
    <lineage>
        <taxon>Bacteria</taxon>
        <taxon>Pseudomonadati</taxon>
        <taxon>Pseudomonadota</taxon>
        <taxon>Gammaproteobacteria</taxon>
        <taxon>Lysobacterales</taxon>
        <taxon>Rhodanobacteraceae</taxon>
        <taxon>Dokdonella</taxon>
    </lineage>
</organism>
<dbReference type="PANTHER" id="PTHR30349">
    <property type="entry name" value="PHAGE INTEGRASE-RELATED"/>
    <property type="match status" value="1"/>
</dbReference>
<evidence type="ECO:0000259" key="4">
    <source>
        <dbReference type="PROSITE" id="PS51898"/>
    </source>
</evidence>
<dbReference type="Pfam" id="PF00589">
    <property type="entry name" value="Phage_integrase"/>
    <property type="match status" value="1"/>
</dbReference>
<dbReference type="GO" id="GO:0006310">
    <property type="term" value="P:DNA recombination"/>
    <property type="evidence" value="ECO:0007669"/>
    <property type="project" value="UniProtKB-KW"/>
</dbReference>
<name>A0A4R2I072_9GAMM</name>
<dbReference type="SUPFAM" id="SSF56349">
    <property type="entry name" value="DNA breaking-rejoining enzymes"/>
    <property type="match status" value="1"/>
</dbReference>
<dbReference type="EMBL" id="SLWQ01000011">
    <property type="protein sequence ID" value="TCO36829.1"/>
    <property type="molecule type" value="Genomic_DNA"/>
</dbReference>
<dbReference type="CDD" id="cd00796">
    <property type="entry name" value="INT_Rci_Hp1_C"/>
    <property type="match status" value="1"/>
</dbReference>
<dbReference type="AlphaFoldDB" id="A0A4R2I072"/>
<evidence type="ECO:0000313" key="6">
    <source>
        <dbReference type="Proteomes" id="UP000294862"/>
    </source>
</evidence>
<dbReference type="GO" id="GO:0003677">
    <property type="term" value="F:DNA binding"/>
    <property type="evidence" value="ECO:0007669"/>
    <property type="project" value="UniProtKB-KW"/>
</dbReference>
<dbReference type="Gene3D" id="1.10.150.130">
    <property type="match status" value="1"/>
</dbReference>
<dbReference type="PANTHER" id="PTHR30349:SF94">
    <property type="entry name" value="INTEGRASE_RECOMBINASE HI_1414-RELATED"/>
    <property type="match status" value="1"/>
</dbReference>
<protein>
    <submittedName>
        <fullName evidence="5">Site-specific recombinase XerD</fullName>
    </submittedName>
</protein>
<dbReference type="PROSITE" id="PS51898">
    <property type="entry name" value="TYR_RECOMBINASE"/>
    <property type="match status" value="1"/>
</dbReference>
<evidence type="ECO:0000313" key="5">
    <source>
        <dbReference type="EMBL" id="TCO36829.1"/>
    </source>
</evidence>
<comment type="caution">
    <text evidence="5">The sequence shown here is derived from an EMBL/GenBank/DDBJ whole genome shotgun (WGS) entry which is preliminary data.</text>
</comment>
<evidence type="ECO:0000256" key="3">
    <source>
        <dbReference type="ARBA" id="ARBA00023172"/>
    </source>
</evidence>
<keyword evidence="1" id="KW-0229">DNA integration</keyword>
<dbReference type="InterPro" id="IPR010998">
    <property type="entry name" value="Integrase_recombinase_N"/>
</dbReference>
<reference evidence="5 6" key="1">
    <citation type="journal article" date="2015" name="Stand. Genomic Sci.">
        <title>Genomic Encyclopedia of Bacterial and Archaeal Type Strains, Phase III: the genomes of soil and plant-associated and newly described type strains.</title>
        <authorList>
            <person name="Whitman W.B."/>
            <person name="Woyke T."/>
            <person name="Klenk H.P."/>
            <person name="Zhou Y."/>
            <person name="Lilburn T.G."/>
            <person name="Beck B.J."/>
            <person name="De Vos P."/>
            <person name="Vandamme P."/>
            <person name="Eisen J.A."/>
            <person name="Garrity G."/>
            <person name="Hugenholtz P."/>
            <person name="Kyrpides N.C."/>
        </authorList>
    </citation>
    <scope>NUCLEOTIDE SEQUENCE [LARGE SCALE GENOMIC DNA]</scope>
    <source>
        <strain evidence="5 6">A3</strain>
    </source>
</reference>
<accession>A0A4R2I072</accession>
<dbReference type="InterPro" id="IPR013762">
    <property type="entry name" value="Integrase-like_cat_sf"/>
</dbReference>